<sequence>MIWPQYMLLQVFQWHQFSSGEIKEFQELGKVIMADVITDGNEHLRLVVELPTVKKSSEIKMEAWALREGTVTSNNVVLEAADDPVVFGKGFCVSQLMWSVSVESKFYLDMPLPYEVQEANGSAKFDKVVPKMPDPEALAVAQRLQGLGTLTGDGDGDVSDHEEQEPELPPLEEPGDAKEEKPAEESEVEVEKPRAEDKAEDPVVDMSQGIEELEDPQEDLQTPQRPPFVAAEEFGGAKAGYYFGKGDSGLGYYRDLRQRAALGSEHPEFLQKEPAASPPPQEPRANFEGPLVEEETNLLSTRLPVSDAEVVSEEPSVIARLGRQNLLLRLQLPDEEPEVADLRLSLVGRRLTLSFCARRLVEFRMATEAPPAKPRRSSVPKEAVRMGGTKYHYTRAKNEKSREDPVEFRRRRGYLIPGQWEDARLAGRLGMLPSQRRNLRLRRKEDVGKRQRDKLGALDNHIAPPDSLELDVAEPTVQDSTQAPAPRVQATAGAVQPPTWNMESSAMVMGQPGPRGHAG</sequence>
<protein>
    <recommendedName>
        <fullName evidence="3">PIH1D1/2/3 CS-like domain-containing protein</fullName>
    </recommendedName>
</protein>
<feature type="compositionally biased region" description="Acidic residues" evidence="2">
    <location>
        <begin position="154"/>
        <end position="166"/>
    </location>
</feature>
<dbReference type="OrthoDB" id="5135119at2759"/>
<evidence type="ECO:0000256" key="2">
    <source>
        <dbReference type="SAM" id="MobiDB-lite"/>
    </source>
</evidence>
<comment type="similarity">
    <text evidence="1">Belongs to the PIH1 family.</text>
</comment>
<feature type="domain" description="PIH1D1/2/3 CS-like" evidence="3">
    <location>
        <begin position="43"/>
        <end position="127"/>
    </location>
</feature>
<evidence type="ECO:0000313" key="4">
    <source>
        <dbReference type="EMBL" id="OLQ09361.1"/>
    </source>
</evidence>
<gene>
    <name evidence="4" type="ORF">AK812_SmicGene7056</name>
</gene>
<feature type="region of interest" description="Disordered" evidence="2">
    <location>
        <begin position="147"/>
        <end position="203"/>
    </location>
</feature>
<dbReference type="EMBL" id="LSRX01000098">
    <property type="protein sequence ID" value="OLQ09361.1"/>
    <property type="molecule type" value="Genomic_DNA"/>
</dbReference>
<keyword evidence="5" id="KW-1185">Reference proteome</keyword>
<dbReference type="Proteomes" id="UP000186817">
    <property type="component" value="Unassembled WGS sequence"/>
</dbReference>
<reference evidence="4 5" key="1">
    <citation type="submission" date="2016-02" db="EMBL/GenBank/DDBJ databases">
        <title>Genome analysis of coral dinoflagellate symbionts highlights evolutionary adaptations to a symbiotic lifestyle.</title>
        <authorList>
            <person name="Aranda M."/>
            <person name="Li Y."/>
            <person name="Liew Y.J."/>
            <person name="Baumgarten S."/>
            <person name="Simakov O."/>
            <person name="Wilson M."/>
            <person name="Piel J."/>
            <person name="Ashoor H."/>
            <person name="Bougouffa S."/>
            <person name="Bajic V.B."/>
            <person name="Ryu T."/>
            <person name="Ravasi T."/>
            <person name="Bayer T."/>
            <person name="Micklem G."/>
            <person name="Kim H."/>
            <person name="Bhak J."/>
            <person name="Lajeunesse T.C."/>
            <person name="Voolstra C.R."/>
        </authorList>
    </citation>
    <scope>NUCLEOTIDE SEQUENCE [LARGE SCALE GENOMIC DNA]</scope>
    <source>
        <strain evidence="4 5">CCMP2467</strain>
    </source>
</reference>
<evidence type="ECO:0000259" key="3">
    <source>
        <dbReference type="Pfam" id="PF18201"/>
    </source>
</evidence>
<feature type="region of interest" description="Disordered" evidence="2">
    <location>
        <begin position="444"/>
        <end position="519"/>
    </location>
</feature>
<evidence type="ECO:0000313" key="5">
    <source>
        <dbReference type="Proteomes" id="UP000186817"/>
    </source>
</evidence>
<feature type="compositionally biased region" description="Basic and acidic residues" evidence="2">
    <location>
        <begin position="444"/>
        <end position="456"/>
    </location>
</feature>
<evidence type="ECO:0000256" key="1">
    <source>
        <dbReference type="ARBA" id="ARBA00008511"/>
    </source>
</evidence>
<comment type="caution">
    <text evidence="4">The sequence shown here is derived from an EMBL/GenBank/DDBJ whole genome shotgun (WGS) entry which is preliminary data.</text>
</comment>
<dbReference type="Pfam" id="PF18201">
    <property type="entry name" value="PIH1_CS"/>
    <property type="match status" value="1"/>
</dbReference>
<accession>A0A1Q9EPQ1</accession>
<name>A0A1Q9EPQ1_SYMMI</name>
<organism evidence="4 5">
    <name type="scientific">Symbiodinium microadriaticum</name>
    <name type="common">Dinoflagellate</name>
    <name type="synonym">Zooxanthella microadriatica</name>
    <dbReference type="NCBI Taxonomy" id="2951"/>
    <lineage>
        <taxon>Eukaryota</taxon>
        <taxon>Sar</taxon>
        <taxon>Alveolata</taxon>
        <taxon>Dinophyceae</taxon>
        <taxon>Suessiales</taxon>
        <taxon>Symbiodiniaceae</taxon>
        <taxon>Symbiodinium</taxon>
    </lineage>
</organism>
<proteinExistence type="inferred from homology"/>
<dbReference type="InterPro" id="IPR041442">
    <property type="entry name" value="PIH1D1/2/3_CS-like"/>
</dbReference>
<dbReference type="AlphaFoldDB" id="A0A1Q9EPQ1"/>
<feature type="compositionally biased region" description="Basic and acidic residues" evidence="2">
    <location>
        <begin position="175"/>
        <end position="201"/>
    </location>
</feature>